<dbReference type="AlphaFoldDB" id="A0A3N0VHC0"/>
<dbReference type="InterPro" id="IPR000531">
    <property type="entry name" value="Beta-barrel_TonB"/>
</dbReference>
<dbReference type="GO" id="GO:0009279">
    <property type="term" value="C:cell outer membrane"/>
    <property type="evidence" value="ECO:0007669"/>
    <property type="project" value="UniProtKB-SubCell"/>
</dbReference>
<sequence length="746" mass="81671">MSKTPRLLLSLALAAPAPLWAQDETATLPVQTLPTDEADAGQAEQVLNPVQLETVVVSGEKLGRKLSETATSAAILRPRDLAAQGDAKLQEAVSQVGNVVRMGSDREIAIRGVPQNGLGGEGETISVIVDGVALPQRAANFGGPLGVFDVEQIEVLRGAQSTTQGRNALAGAVVMSTRAPRQAWDAKARVERASLDGESQALALGGGLIPDWLAFRVSHEDRYFRSNIRNTTLGSDDAGREDSSSNRFKLLLTPPDSGYRALLTLSHANNEFGDNLHDSTACERCETANIRYSETYDGNLWSLQQSLDLGETLRLEAVSGYAPGHDHRFADYDRTERDGGSAIYDYREANRSQELRLRYTADERLRGLFGLYAARIEQYAYNETVDPIPTGGGLALLSGYQFSDQTIETVAGFGEFDWGFTDRLTLTAGLRYQLEDSRRRQVSQLDYALSTAPVGLPLVLPLPEFASDLLGQVLPDTVPSDYDVSGESRNPVWLPKLGLAWQLARDHRLALTWQKGYRSGGTSVSFFGGTRSDYGPEYTQTLELALRSALPTWRAALNANVFYTKWKDQQVTIGDEASFYTTTANAGRSHLYGAEVELSAKPFDSRWLRGLEPFASLGLLHSRFDEFSNGDDNYAGNSFPYAAPLTGTLGTHYRLGGFFAFAAATHNGAYYGRASNSADSRVGAKTLLNARLGWQFERLRLSIYGRNLTNDLNLQDRFETGPDSNRRMAKRYGEPRLIGAAVELSL</sequence>
<evidence type="ECO:0000256" key="6">
    <source>
        <dbReference type="ARBA" id="ARBA00023004"/>
    </source>
</evidence>
<feature type="domain" description="TonB-dependent receptor plug" evidence="14">
    <location>
        <begin position="66"/>
        <end position="172"/>
    </location>
</feature>
<keyword evidence="7" id="KW-0406">Ion transport</keyword>
<evidence type="ECO:0000259" key="14">
    <source>
        <dbReference type="Pfam" id="PF07715"/>
    </source>
</evidence>
<dbReference type="RefSeq" id="WP_123211124.1">
    <property type="nucleotide sequence ID" value="NZ_RJVO01000002.1"/>
</dbReference>
<evidence type="ECO:0000256" key="4">
    <source>
        <dbReference type="ARBA" id="ARBA00022496"/>
    </source>
</evidence>
<evidence type="ECO:0000256" key="1">
    <source>
        <dbReference type="ARBA" id="ARBA00004571"/>
    </source>
</evidence>
<evidence type="ECO:0000256" key="2">
    <source>
        <dbReference type="ARBA" id="ARBA00022448"/>
    </source>
</evidence>
<evidence type="ECO:0000256" key="11">
    <source>
        <dbReference type="RuleBase" id="RU003357"/>
    </source>
</evidence>
<dbReference type="Pfam" id="PF00593">
    <property type="entry name" value="TonB_dep_Rec_b-barrel"/>
    <property type="match status" value="1"/>
</dbReference>
<dbReference type="EMBL" id="RJVO01000002">
    <property type="protein sequence ID" value="ROH92081.1"/>
    <property type="molecule type" value="Genomic_DNA"/>
</dbReference>
<comment type="subcellular location">
    <subcellularLocation>
        <location evidence="1">Cell outer membrane</location>
        <topology evidence="1">Multi-pass membrane protein</topology>
    </subcellularLocation>
</comment>
<keyword evidence="4" id="KW-0410">Iron transport</keyword>
<evidence type="ECO:0000256" key="12">
    <source>
        <dbReference type="SAM" id="SignalP"/>
    </source>
</evidence>
<dbReference type="InterPro" id="IPR012910">
    <property type="entry name" value="Plug_dom"/>
</dbReference>
<evidence type="ECO:0000256" key="7">
    <source>
        <dbReference type="ARBA" id="ARBA00023065"/>
    </source>
</evidence>
<keyword evidence="16" id="KW-1185">Reference proteome</keyword>
<dbReference type="Pfam" id="PF07715">
    <property type="entry name" value="Plug"/>
    <property type="match status" value="1"/>
</dbReference>
<gene>
    <name evidence="15" type="ORF">ED208_06850</name>
</gene>
<organism evidence="15 16">
    <name type="scientific">Stagnimonas aquatica</name>
    <dbReference type="NCBI Taxonomy" id="2689987"/>
    <lineage>
        <taxon>Bacteria</taxon>
        <taxon>Pseudomonadati</taxon>
        <taxon>Pseudomonadota</taxon>
        <taxon>Gammaproteobacteria</taxon>
        <taxon>Nevskiales</taxon>
        <taxon>Nevskiaceae</taxon>
        <taxon>Stagnimonas</taxon>
    </lineage>
</organism>
<keyword evidence="10" id="KW-0998">Cell outer membrane</keyword>
<feature type="domain" description="TonB-dependent receptor-like beta-barrel" evidence="13">
    <location>
        <begin position="248"/>
        <end position="708"/>
    </location>
</feature>
<dbReference type="InterPro" id="IPR039426">
    <property type="entry name" value="TonB-dep_rcpt-like"/>
</dbReference>
<evidence type="ECO:0000256" key="5">
    <source>
        <dbReference type="ARBA" id="ARBA00022692"/>
    </source>
</evidence>
<evidence type="ECO:0000256" key="8">
    <source>
        <dbReference type="ARBA" id="ARBA00023077"/>
    </source>
</evidence>
<name>A0A3N0VHC0_9GAMM</name>
<dbReference type="PANTHER" id="PTHR32552">
    <property type="entry name" value="FERRICHROME IRON RECEPTOR-RELATED"/>
    <property type="match status" value="1"/>
</dbReference>
<protein>
    <submittedName>
        <fullName evidence="15">TonB-dependent receptor</fullName>
    </submittedName>
</protein>
<dbReference type="Proteomes" id="UP000282106">
    <property type="component" value="Unassembled WGS sequence"/>
</dbReference>
<keyword evidence="5" id="KW-0812">Transmembrane</keyword>
<dbReference type="InterPro" id="IPR036942">
    <property type="entry name" value="Beta-barrel_TonB_sf"/>
</dbReference>
<evidence type="ECO:0000313" key="16">
    <source>
        <dbReference type="Proteomes" id="UP000282106"/>
    </source>
</evidence>
<keyword evidence="8 11" id="KW-0798">TonB box</keyword>
<keyword evidence="12" id="KW-0732">Signal</keyword>
<comment type="caution">
    <text evidence="15">The sequence shown here is derived from an EMBL/GenBank/DDBJ whole genome shotgun (WGS) entry which is preliminary data.</text>
</comment>
<keyword evidence="2" id="KW-0813">Transport</keyword>
<evidence type="ECO:0000313" key="15">
    <source>
        <dbReference type="EMBL" id="ROH92081.1"/>
    </source>
</evidence>
<evidence type="ECO:0000256" key="3">
    <source>
        <dbReference type="ARBA" id="ARBA00022452"/>
    </source>
</evidence>
<dbReference type="PANTHER" id="PTHR32552:SF81">
    <property type="entry name" value="TONB-DEPENDENT OUTER MEMBRANE RECEPTOR"/>
    <property type="match status" value="1"/>
</dbReference>
<evidence type="ECO:0000259" key="13">
    <source>
        <dbReference type="Pfam" id="PF00593"/>
    </source>
</evidence>
<feature type="signal peptide" evidence="12">
    <location>
        <begin position="1"/>
        <end position="21"/>
    </location>
</feature>
<dbReference type="GO" id="GO:0006826">
    <property type="term" value="P:iron ion transport"/>
    <property type="evidence" value="ECO:0007669"/>
    <property type="project" value="UniProtKB-KW"/>
</dbReference>
<dbReference type="Gene3D" id="2.40.170.20">
    <property type="entry name" value="TonB-dependent receptor, beta-barrel domain"/>
    <property type="match status" value="1"/>
</dbReference>
<dbReference type="PROSITE" id="PS00430">
    <property type="entry name" value="TONB_DEPENDENT_REC_1"/>
    <property type="match status" value="1"/>
</dbReference>
<dbReference type="InParanoid" id="A0A3N0VHC0"/>
<comment type="similarity">
    <text evidence="11">Belongs to the TonB-dependent receptor family.</text>
</comment>
<dbReference type="SUPFAM" id="SSF56935">
    <property type="entry name" value="Porins"/>
    <property type="match status" value="1"/>
</dbReference>
<evidence type="ECO:0000256" key="10">
    <source>
        <dbReference type="ARBA" id="ARBA00023237"/>
    </source>
</evidence>
<evidence type="ECO:0000256" key="9">
    <source>
        <dbReference type="ARBA" id="ARBA00023136"/>
    </source>
</evidence>
<keyword evidence="6" id="KW-0408">Iron</keyword>
<dbReference type="InterPro" id="IPR010916">
    <property type="entry name" value="TonB_box_CS"/>
</dbReference>
<keyword evidence="3" id="KW-1134">Transmembrane beta strand</keyword>
<keyword evidence="9 11" id="KW-0472">Membrane</keyword>
<keyword evidence="15" id="KW-0675">Receptor</keyword>
<accession>A0A3N0VHC0</accession>
<proteinExistence type="inferred from homology"/>
<feature type="chain" id="PRO_5018008876" evidence="12">
    <location>
        <begin position="22"/>
        <end position="746"/>
    </location>
</feature>
<reference evidence="15 16" key="1">
    <citation type="submission" date="2018-10" db="EMBL/GenBank/DDBJ databases">
        <authorList>
            <person name="Chen W.-M."/>
        </authorList>
    </citation>
    <scope>NUCLEOTIDE SEQUENCE [LARGE SCALE GENOMIC DNA]</scope>
    <source>
        <strain evidence="15 16">THS-13</strain>
    </source>
</reference>